<dbReference type="Gene3D" id="3.40.1090.10">
    <property type="entry name" value="Cytosolic phospholipase A2 catalytic domain"/>
    <property type="match status" value="2"/>
</dbReference>
<keyword evidence="7" id="KW-1185">Reference proteome</keyword>
<dbReference type="CDD" id="cd07205">
    <property type="entry name" value="Pat_PNPLA6_PNPLA7_NTE1_like"/>
    <property type="match status" value="1"/>
</dbReference>
<organism evidence="6 7">
    <name type="scientific">Cruoricaptor ignavus</name>
    <dbReference type="NCBI Taxonomy" id="1118202"/>
    <lineage>
        <taxon>Bacteria</taxon>
        <taxon>Pseudomonadati</taxon>
        <taxon>Bacteroidota</taxon>
        <taxon>Flavobacteriia</taxon>
        <taxon>Flavobacteriales</taxon>
        <taxon>Weeksellaceae</taxon>
        <taxon>Cruoricaptor</taxon>
    </lineage>
</organism>
<name>A0A1M6FQF8_9FLAO</name>
<dbReference type="SUPFAM" id="SSF52151">
    <property type="entry name" value="FabD/lysophospholipase-like"/>
    <property type="match status" value="1"/>
</dbReference>
<protein>
    <submittedName>
        <fullName evidence="6">NTE family protein</fullName>
    </submittedName>
</protein>
<feature type="active site" description="Proton acceptor" evidence="4">
    <location>
        <position position="211"/>
    </location>
</feature>
<dbReference type="PANTHER" id="PTHR14226:SF29">
    <property type="entry name" value="NEUROPATHY TARGET ESTERASE SWS"/>
    <property type="match status" value="1"/>
</dbReference>
<reference evidence="6 7" key="1">
    <citation type="submission" date="2016-11" db="EMBL/GenBank/DDBJ databases">
        <authorList>
            <person name="Jaros S."/>
            <person name="Januszkiewicz K."/>
            <person name="Wedrychowicz H."/>
        </authorList>
    </citation>
    <scope>NUCLEOTIDE SEQUENCE [LARGE SCALE GENOMIC DNA]</scope>
    <source>
        <strain evidence="6 7">DSM 25479</strain>
    </source>
</reference>
<dbReference type="Proteomes" id="UP000184335">
    <property type="component" value="Unassembled WGS sequence"/>
</dbReference>
<dbReference type="InterPro" id="IPR002641">
    <property type="entry name" value="PNPLA_dom"/>
</dbReference>
<dbReference type="GO" id="GO:0016042">
    <property type="term" value="P:lipid catabolic process"/>
    <property type="evidence" value="ECO:0007669"/>
    <property type="project" value="UniProtKB-UniRule"/>
</dbReference>
<proteinExistence type="predicted"/>
<dbReference type="PROSITE" id="PS51635">
    <property type="entry name" value="PNPLA"/>
    <property type="match status" value="1"/>
</dbReference>
<dbReference type="GO" id="GO:0016787">
    <property type="term" value="F:hydrolase activity"/>
    <property type="evidence" value="ECO:0007669"/>
    <property type="project" value="UniProtKB-UniRule"/>
</dbReference>
<feature type="active site" description="Nucleophile" evidence="4">
    <location>
        <position position="67"/>
    </location>
</feature>
<dbReference type="InterPro" id="IPR043864">
    <property type="entry name" value="Omp85-like_dom"/>
</dbReference>
<dbReference type="EMBL" id="FQYI01000007">
    <property type="protein sequence ID" value="SHI99829.1"/>
    <property type="molecule type" value="Genomic_DNA"/>
</dbReference>
<dbReference type="Gene3D" id="3.10.20.310">
    <property type="entry name" value="membrane protein fhac"/>
    <property type="match status" value="1"/>
</dbReference>
<dbReference type="RefSeq" id="WP_143154071.1">
    <property type="nucleotide sequence ID" value="NZ_FQYI01000007.1"/>
</dbReference>
<accession>A0A1M6FQF8</accession>
<evidence type="ECO:0000256" key="2">
    <source>
        <dbReference type="ARBA" id="ARBA00022963"/>
    </source>
</evidence>
<keyword evidence="3 4" id="KW-0443">Lipid metabolism</keyword>
<sequence>MKKFLFIFFAFVSSGFFSQVKEPLSIPPDAKIGLSLAGGGAKGFAHVGVLKVMDSLGVKVDYISGTSMGSIVGGLYASGYSAKEIEKVVRDTDFFDLILNEKEWGKNTFYNKGNDKYLLTVPYKNGKFNAVPKAVAKGQKMGNKLRELLHHVSETEDFSQLPIPFLCVATNAETGKMRVFESGDLPSAILASSAFPSLMDPVKIGDSIYIDGAITVNYPSEHLKKKGMDIVIGVDLSQELSTREELNSVVDILNQVIDFQIQRETQRQYGFTDINIKPDLKNKTSADFGEKELLLTQGYREGLKYAEILDKLPKRGNNLNKIIVPDRDARYPIQDVVMEGNNIFGRNYVLGKMNLKLPEQLSYPQINEKIDKLYTTGNYEFINYDLEKRGSESTLHLELQEDDTRLFLKFGLHYDDVFKTGLLINATGKRVLFRNAILSADFIIGDQPRYYFNYFIDNGYFPGFGVSSTGFKLQLKNSQNDIKEKWGWVRNNAFLQSTFLDRYAIGGGLSHDYYEINSAPGWQGNKSHNYFNPYFFIKSDTRDQKDFPTRGLYLDAGARYLDIFSNSSDEVLQTTLDLRAFFPLSRVFTYSLDTFAGISLGKEAPHFYLFRPGAVIGQPLGTFTSFTGYRFGDLATDNLFSFKNSLQVEFARNFFATGHYSLANLFAGSDMKKVLRISHHSVGISGGYRSPFGQIRVDFSQPLNSGYNGVFSVIMGHWF</sequence>
<dbReference type="OrthoDB" id="9770965at2"/>
<dbReference type="PANTHER" id="PTHR14226">
    <property type="entry name" value="NEUROPATHY TARGET ESTERASE/SWISS CHEESE D.MELANOGASTER"/>
    <property type="match status" value="1"/>
</dbReference>
<dbReference type="Gene3D" id="2.40.160.50">
    <property type="entry name" value="membrane protein fhac: a member of the omp85/tpsb transporter family"/>
    <property type="match status" value="1"/>
</dbReference>
<dbReference type="STRING" id="1118202.SAMN05443429_10794"/>
<evidence type="ECO:0000256" key="4">
    <source>
        <dbReference type="PROSITE-ProRule" id="PRU01161"/>
    </source>
</evidence>
<dbReference type="Pfam" id="PF01734">
    <property type="entry name" value="Patatin"/>
    <property type="match status" value="1"/>
</dbReference>
<gene>
    <name evidence="6" type="ORF">SAMN05443429_10794</name>
</gene>
<feature type="short sequence motif" description="GXSXG" evidence="4">
    <location>
        <begin position="65"/>
        <end position="69"/>
    </location>
</feature>
<dbReference type="InterPro" id="IPR016035">
    <property type="entry name" value="Acyl_Trfase/lysoPLipase"/>
</dbReference>
<evidence type="ECO:0000259" key="5">
    <source>
        <dbReference type="PROSITE" id="PS51635"/>
    </source>
</evidence>
<dbReference type="AlphaFoldDB" id="A0A1M6FQF8"/>
<keyword evidence="2 4" id="KW-0442">Lipid degradation</keyword>
<feature type="short sequence motif" description="GXGXXG" evidence="4">
    <location>
        <begin position="38"/>
        <end position="43"/>
    </location>
</feature>
<evidence type="ECO:0000313" key="6">
    <source>
        <dbReference type="EMBL" id="SHI99829.1"/>
    </source>
</evidence>
<evidence type="ECO:0000256" key="3">
    <source>
        <dbReference type="ARBA" id="ARBA00023098"/>
    </source>
</evidence>
<dbReference type="InterPro" id="IPR050301">
    <property type="entry name" value="NTE"/>
</dbReference>
<dbReference type="Pfam" id="PF19143">
    <property type="entry name" value="Omp85_2"/>
    <property type="match status" value="1"/>
</dbReference>
<feature type="short sequence motif" description="DGA/G" evidence="4">
    <location>
        <begin position="211"/>
        <end position="213"/>
    </location>
</feature>
<keyword evidence="1 4" id="KW-0378">Hydrolase</keyword>
<evidence type="ECO:0000256" key="1">
    <source>
        <dbReference type="ARBA" id="ARBA00022801"/>
    </source>
</evidence>
<evidence type="ECO:0000313" key="7">
    <source>
        <dbReference type="Proteomes" id="UP000184335"/>
    </source>
</evidence>
<feature type="domain" description="PNPLA" evidence="5">
    <location>
        <begin position="34"/>
        <end position="224"/>
    </location>
</feature>